<keyword evidence="5 14" id="KW-0808">Transferase</keyword>
<name>A0ABY7GKV0_9GAMM</name>
<evidence type="ECO:0000256" key="3">
    <source>
        <dbReference type="ARBA" id="ARBA00013253"/>
    </source>
</evidence>
<sequence length="167" mass="18385">MNTSNNWIEAYIGLGSNLDNPVEQVRSAARELAASADIEKQALSPLYTSHPVGPQDQPDYVNAVMRILTRLAPLELLKQCQHIENQHGRVRLVRWGARTLDLDILLYGDQRITLPDLVIPHPELTRRAFVLYPLADIAPANLSIAGQGSLASLLTACPAEGLHRIVP</sequence>
<accession>A0ABY7GKV0</accession>
<evidence type="ECO:0000256" key="7">
    <source>
        <dbReference type="ARBA" id="ARBA00022777"/>
    </source>
</evidence>
<protein>
    <recommendedName>
        <fullName evidence="4">2-amino-4-hydroxy-6-hydroxymethyldihydropteridine pyrophosphokinase</fullName>
        <ecNumber evidence="3">2.7.6.3</ecNumber>
    </recommendedName>
    <alternativeName>
        <fullName evidence="11">6-hydroxymethyl-7,8-dihydropterin pyrophosphokinase</fullName>
    </alternativeName>
    <alternativeName>
        <fullName evidence="12">7,8-dihydro-6-hydroxymethylpterin-pyrophosphokinase</fullName>
    </alternativeName>
</protein>
<gene>
    <name evidence="14" type="primary">folK</name>
    <name evidence="14" type="ORF">NM686_001095</name>
</gene>
<keyword evidence="6" id="KW-0547">Nucleotide-binding</keyword>
<dbReference type="EC" id="2.7.6.3" evidence="3"/>
<dbReference type="GO" id="GO:0003848">
    <property type="term" value="F:2-amino-4-hydroxy-6-hydroxymethyldihydropteridine diphosphokinase activity"/>
    <property type="evidence" value="ECO:0007669"/>
    <property type="project" value="UniProtKB-EC"/>
</dbReference>
<evidence type="ECO:0000256" key="4">
    <source>
        <dbReference type="ARBA" id="ARBA00016218"/>
    </source>
</evidence>
<evidence type="ECO:0000259" key="13">
    <source>
        <dbReference type="PROSITE" id="PS00794"/>
    </source>
</evidence>
<dbReference type="CDD" id="cd00483">
    <property type="entry name" value="HPPK"/>
    <property type="match status" value="1"/>
</dbReference>
<evidence type="ECO:0000256" key="5">
    <source>
        <dbReference type="ARBA" id="ARBA00022679"/>
    </source>
</evidence>
<dbReference type="EMBL" id="CP113517">
    <property type="protein sequence ID" value="WAR45136.1"/>
    <property type="molecule type" value="Genomic_DNA"/>
</dbReference>
<dbReference type="Proteomes" id="UP001162780">
    <property type="component" value="Chromosome"/>
</dbReference>
<keyword evidence="8" id="KW-0067">ATP-binding</keyword>
<dbReference type="PANTHER" id="PTHR43071">
    <property type="entry name" value="2-AMINO-4-HYDROXY-6-HYDROXYMETHYLDIHYDROPTERIDINE PYROPHOSPHOKINASE"/>
    <property type="match status" value="1"/>
</dbReference>
<keyword evidence="9" id="KW-0289">Folate biosynthesis</keyword>
<dbReference type="RefSeq" id="WP_255190103.1">
    <property type="nucleotide sequence ID" value="NZ_CP113517.1"/>
</dbReference>
<evidence type="ECO:0000256" key="10">
    <source>
        <dbReference type="ARBA" id="ARBA00029409"/>
    </source>
</evidence>
<keyword evidence="15" id="KW-1185">Reference proteome</keyword>
<evidence type="ECO:0000256" key="8">
    <source>
        <dbReference type="ARBA" id="ARBA00022840"/>
    </source>
</evidence>
<feature type="domain" description="7,8-dihydro-6-hydroxymethylpterin-pyrophosphokinase" evidence="13">
    <location>
        <begin position="94"/>
        <end position="105"/>
    </location>
</feature>
<evidence type="ECO:0000256" key="12">
    <source>
        <dbReference type="ARBA" id="ARBA00033413"/>
    </source>
</evidence>
<dbReference type="Pfam" id="PF01288">
    <property type="entry name" value="HPPK"/>
    <property type="match status" value="1"/>
</dbReference>
<organism evidence="14 15">
    <name type="scientific">Methylomonas rapida</name>
    <dbReference type="NCBI Taxonomy" id="2963939"/>
    <lineage>
        <taxon>Bacteria</taxon>
        <taxon>Pseudomonadati</taxon>
        <taxon>Pseudomonadota</taxon>
        <taxon>Gammaproteobacteria</taxon>
        <taxon>Methylococcales</taxon>
        <taxon>Methylococcaceae</taxon>
        <taxon>Methylomonas</taxon>
    </lineage>
</organism>
<dbReference type="PANTHER" id="PTHR43071:SF1">
    <property type="entry name" value="2-AMINO-4-HYDROXY-6-HYDROXYMETHYLDIHYDROPTERIDINE PYROPHOSPHOKINASE"/>
    <property type="match status" value="1"/>
</dbReference>
<dbReference type="InterPro" id="IPR000550">
    <property type="entry name" value="Hppk"/>
</dbReference>
<proteinExistence type="inferred from homology"/>
<comment type="function">
    <text evidence="10">Catalyzes the transfer of pyrophosphate from adenosine triphosphate (ATP) to 6-hydroxymethyl-7,8-dihydropterin, an enzymatic step in folate biosynthesis pathway.</text>
</comment>
<evidence type="ECO:0000313" key="14">
    <source>
        <dbReference type="EMBL" id="WAR45136.1"/>
    </source>
</evidence>
<reference evidence="14" key="1">
    <citation type="submission" date="2022-11" db="EMBL/GenBank/DDBJ databases">
        <title>Methylomonas rapida sp. nov., Carotenoid-Producing Obligate Methanotrophs with High Growth Characteristics and Biotechnological Potential.</title>
        <authorList>
            <person name="Tikhonova E.N."/>
            <person name="Suleimanov R.Z."/>
            <person name="Miroshnikov K."/>
            <person name="Oshkin I.Y."/>
            <person name="Belova S.E."/>
            <person name="Danilova O.V."/>
            <person name="Ashikhmin A."/>
            <person name="Konopkin A."/>
            <person name="But S.Y."/>
            <person name="Khmelenina V.N."/>
            <person name="Kuznetsov N."/>
            <person name="Pimenov N.V."/>
            <person name="Dedysh S.N."/>
        </authorList>
    </citation>
    <scope>NUCLEOTIDE SEQUENCE</scope>
    <source>
        <strain evidence="14">MP1</strain>
    </source>
</reference>
<dbReference type="SUPFAM" id="SSF55083">
    <property type="entry name" value="6-hydroxymethyl-7,8-dihydropterin pyrophosphokinase, HPPK"/>
    <property type="match status" value="1"/>
</dbReference>
<comment type="pathway">
    <text evidence="1">Cofactor biosynthesis; tetrahydrofolate biosynthesis; 2-amino-4-hydroxy-6-hydroxymethyl-7,8-dihydropteridine diphosphate from 7,8-dihydroneopterin triphosphate: step 4/4.</text>
</comment>
<evidence type="ECO:0000313" key="15">
    <source>
        <dbReference type="Proteomes" id="UP001162780"/>
    </source>
</evidence>
<dbReference type="Gene3D" id="3.30.70.560">
    <property type="entry name" value="7,8-Dihydro-6-hydroxymethylpterin-pyrophosphokinase HPPK"/>
    <property type="match status" value="1"/>
</dbReference>
<evidence type="ECO:0000256" key="9">
    <source>
        <dbReference type="ARBA" id="ARBA00022909"/>
    </source>
</evidence>
<evidence type="ECO:0000256" key="2">
    <source>
        <dbReference type="ARBA" id="ARBA00005810"/>
    </source>
</evidence>
<dbReference type="InterPro" id="IPR035907">
    <property type="entry name" value="Hppk_sf"/>
</dbReference>
<evidence type="ECO:0000256" key="11">
    <source>
        <dbReference type="ARBA" id="ARBA00029766"/>
    </source>
</evidence>
<comment type="similarity">
    <text evidence="2">Belongs to the HPPK family.</text>
</comment>
<evidence type="ECO:0000256" key="1">
    <source>
        <dbReference type="ARBA" id="ARBA00005051"/>
    </source>
</evidence>
<evidence type="ECO:0000256" key="6">
    <source>
        <dbReference type="ARBA" id="ARBA00022741"/>
    </source>
</evidence>
<keyword evidence="7" id="KW-0418">Kinase</keyword>
<dbReference type="NCBIfam" id="TIGR01498">
    <property type="entry name" value="folK"/>
    <property type="match status" value="1"/>
</dbReference>
<dbReference type="PROSITE" id="PS00794">
    <property type="entry name" value="HPPK"/>
    <property type="match status" value="1"/>
</dbReference>